<dbReference type="Pfam" id="PF14223">
    <property type="entry name" value="Retrotran_gag_2"/>
    <property type="match status" value="1"/>
</dbReference>
<feature type="domain" description="CCHC-type" evidence="2">
    <location>
        <begin position="222"/>
        <end position="238"/>
    </location>
</feature>
<reference evidence="3 4" key="1">
    <citation type="journal article" date="2018" name="PLoS Genet.">
        <title>Population sequencing reveals clonal diversity and ancestral inbreeding in the grapevine cultivar Chardonnay.</title>
        <authorList>
            <person name="Roach M.J."/>
            <person name="Johnson D.L."/>
            <person name="Bohlmann J."/>
            <person name="van Vuuren H.J."/>
            <person name="Jones S.J."/>
            <person name="Pretorius I.S."/>
            <person name="Schmidt S.A."/>
            <person name="Borneman A.R."/>
        </authorList>
    </citation>
    <scope>NUCLEOTIDE SEQUENCE [LARGE SCALE GENOMIC DNA]</scope>
    <source>
        <strain evidence="4">cv. Chardonnay</strain>
        <tissue evidence="3">Leaf</tissue>
    </source>
</reference>
<protein>
    <recommendedName>
        <fullName evidence="2">CCHC-type domain-containing protein</fullName>
    </recommendedName>
</protein>
<evidence type="ECO:0000256" key="1">
    <source>
        <dbReference type="PROSITE-ProRule" id="PRU00047"/>
    </source>
</evidence>
<name>A0A438HDY0_VITVI</name>
<sequence>MEESSLTVAPSILDGDNYETWAIRMIVHLQAFDVWEAVEENYEVPPLGANPTVAQMKLHKERKTRKVKAKACLFAVVSPSIFIKIMKIDSTIEIWEYLKEEYKGDERIKNMQIVQKILVTLPEKYEATISSLENSKDLSTNSLIELLHSLEAMEQKRLMRQGNTVEGAFQARMQKNAGHKNGKMNNNKPCSNNQKNGVFPPCPHYKKTNHSPQKCWWRPNVKCNECGKQGHVERICKNQQQEETSAAVDYCHEEQLFAATCFANKSTSESWFVDSGYTNHMINNQDLFRELDRIAISKIRIGNGEYIPVKGKGTVAIESQTSLKLIYDVLFVPDIDQNLFSVGQLVEKEFKIYFEDRNCIIKDAEGKEVFNIKNEGQEFYLEFTGR</sequence>
<organism evidence="3 4">
    <name type="scientific">Vitis vinifera</name>
    <name type="common">Grape</name>
    <dbReference type="NCBI Taxonomy" id="29760"/>
    <lineage>
        <taxon>Eukaryota</taxon>
        <taxon>Viridiplantae</taxon>
        <taxon>Streptophyta</taxon>
        <taxon>Embryophyta</taxon>
        <taxon>Tracheophyta</taxon>
        <taxon>Spermatophyta</taxon>
        <taxon>Magnoliopsida</taxon>
        <taxon>eudicotyledons</taxon>
        <taxon>Gunneridae</taxon>
        <taxon>Pentapetalae</taxon>
        <taxon>rosids</taxon>
        <taxon>Vitales</taxon>
        <taxon>Vitaceae</taxon>
        <taxon>Viteae</taxon>
        <taxon>Vitis</taxon>
    </lineage>
</organism>
<dbReference type="PANTHER" id="PTHR35317">
    <property type="entry name" value="OS04G0629600 PROTEIN"/>
    <property type="match status" value="1"/>
</dbReference>
<dbReference type="PROSITE" id="PS50158">
    <property type="entry name" value="ZF_CCHC"/>
    <property type="match status" value="1"/>
</dbReference>
<dbReference type="InterPro" id="IPR054722">
    <property type="entry name" value="PolX-like_BBD"/>
</dbReference>
<dbReference type="GO" id="GO:0008270">
    <property type="term" value="F:zinc ion binding"/>
    <property type="evidence" value="ECO:0007669"/>
    <property type="project" value="UniProtKB-KW"/>
</dbReference>
<gene>
    <name evidence="3" type="ORF">CK203_037398</name>
</gene>
<keyword evidence="1" id="KW-0862">Zinc</keyword>
<dbReference type="Proteomes" id="UP000288805">
    <property type="component" value="Unassembled WGS sequence"/>
</dbReference>
<evidence type="ECO:0000259" key="2">
    <source>
        <dbReference type="PROSITE" id="PS50158"/>
    </source>
</evidence>
<dbReference type="PANTHER" id="PTHR35317:SF11">
    <property type="entry name" value="CCHC-TYPE DOMAIN-CONTAINING PROTEIN"/>
    <property type="match status" value="1"/>
</dbReference>
<dbReference type="EMBL" id="QGNW01000237">
    <property type="protein sequence ID" value="RVW82672.1"/>
    <property type="molecule type" value="Genomic_DNA"/>
</dbReference>
<keyword evidence="1" id="KW-0863">Zinc-finger</keyword>
<keyword evidence="1" id="KW-0479">Metal-binding</keyword>
<evidence type="ECO:0000313" key="4">
    <source>
        <dbReference type="Proteomes" id="UP000288805"/>
    </source>
</evidence>
<comment type="caution">
    <text evidence="3">The sequence shown here is derived from an EMBL/GenBank/DDBJ whole genome shotgun (WGS) entry which is preliminary data.</text>
</comment>
<dbReference type="Pfam" id="PF22936">
    <property type="entry name" value="Pol_BBD"/>
    <property type="match status" value="1"/>
</dbReference>
<dbReference type="AlphaFoldDB" id="A0A438HDY0"/>
<dbReference type="InterPro" id="IPR001878">
    <property type="entry name" value="Znf_CCHC"/>
</dbReference>
<proteinExistence type="predicted"/>
<accession>A0A438HDY0</accession>
<dbReference type="GO" id="GO:0003676">
    <property type="term" value="F:nucleic acid binding"/>
    <property type="evidence" value="ECO:0007669"/>
    <property type="project" value="InterPro"/>
</dbReference>
<evidence type="ECO:0000313" key="3">
    <source>
        <dbReference type="EMBL" id="RVW82672.1"/>
    </source>
</evidence>